<evidence type="ECO:0000256" key="1">
    <source>
        <dbReference type="SAM" id="Phobius"/>
    </source>
</evidence>
<evidence type="ECO:0000259" key="3">
    <source>
        <dbReference type="Pfam" id="PF16344"/>
    </source>
</evidence>
<reference evidence="4 5" key="1">
    <citation type="submission" date="2017-10" db="EMBL/GenBank/DDBJ databases">
        <title>Paenichitinophaga pekingensis gen. nov., sp. nov., isolated from activated sludge.</title>
        <authorList>
            <person name="Jin D."/>
            <person name="Kong X."/>
            <person name="Deng Y."/>
            <person name="Bai Z."/>
        </authorList>
    </citation>
    <scope>NUCLEOTIDE SEQUENCE [LARGE SCALE GENOMIC DNA]</scope>
    <source>
        <strain evidence="4 5">13</strain>
    </source>
</reference>
<dbReference type="Gene3D" id="2.60.120.1440">
    <property type="match status" value="1"/>
</dbReference>
<gene>
    <name evidence="4" type="ORF">COR50_17835</name>
</gene>
<keyword evidence="1" id="KW-0472">Membrane</keyword>
<dbReference type="GO" id="GO:0016989">
    <property type="term" value="F:sigma factor antagonist activity"/>
    <property type="evidence" value="ECO:0007669"/>
    <property type="project" value="TreeGrafter"/>
</dbReference>
<dbReference type="AlphaFoldDB" id="A0A291QY29"/>
<dbReference type="KEGG" id="cbae:COR50_17835"/>
<feature type="domain" description="Protein FecR C-terminal" evidence="3">
    <location>
        <begin position="335"/>
        <end position="401"/>
    </location>
</feature>
<keyword evidence="5" id="KW-1185">Reference proteome</keyword>
<accession>A0A291QY29</accession>
<evidence type="ECO:0000313" key="5">
    <source>
        <dbReference type="Proteomes" id="UP000220133"/>
    </source>
</evidence>
<dbReference type="InterPro" id="IPR012373">
    <property type="entry name" value="Ferrdict_sens_TM"/>
</dbReference>
<dbReference type="InterPro" id="IPR032508">
    <property type="entry name" value="FecR_C"/>
</dbReference>
<sequence length="403" mass="44976">MVTKSPFRIYYIYRLMEKETLHKLVGKLLAGNLNDAERADLQSYVLEASNREQFVTVLDELTESETGTLPFDEKYWQPIIREITKPTEIHPISRKRGVISLWKVAAALIVIIVTAAFIFSNMNKEAAEGLRLAQDKAPEQIAPGTNGAILTLADGTVVPLDSAGNEVITKQGGAKIRQQNGQLIYVATGEVNGAVQYNKMATPKGRQYQLLLPDGSHVWLNAASSIRYPTVFNGKERMVEISGEAYVKVAPNADQPFRVKLKNGAAVDVLGTAFNIKAYDDQPGIAATLVEGAIAFNVNNDRKILKPGQQALWNDNLSVVNADLDRVLAWKNGFFNFDGMDMQEAMQQIERWYDIDVKYESGIPGIRFGGKMPRNLNLDELLRILKRAELKYRMEGRTLIVMK</sequence>
<evidence type="ECO:0000259" key="2">
    <source>
        <dbReference type="Pfam" id="PF04773"/>
    </source>
</evidence>
<evidence type="ECO:0000313" key="4">
    <source>
        <dbReference type="EMBL" id="ATL48876.1"/>
    </source>
</evidence>
<dbReference type="PANTHER" id="PTHR30273:SF2">
    <property type="entry name" value="PROTEIN FECR"/>
    <property type="match status" value="1"/>
</dbReference>
<dbReference type="InterPro" id="IPR006860">
    <property type="entry name" value="FecR"/>
</dbReference>
<proteinExistence type="predicted"/>
<dbReference type="Gene3D" id="3.55.50.30">
    <property type="match status" value="1"/>
</dbReference>
<feature type="transmembrane region" description="Helical" evidence="1">
    <location>
        <begin position="101"/>
        <end position="119"/>
    </location>
</feature>
<dbReference type="OrthoDB" id="646755at2"/>
<dbReference type="Proteomes" id="UP000220133">
    <property type="component" value="Chromosome"/>
</dbReference>
<feature type="domain" description="FecR protein" evidence="2">
    <location>
        <begin position="199"/>
        <end position="294"/>
    </location>
</feature>
<protein>
    <submittedName>
        <fullName evidence="4">Iron dicitrate transport regulator FecR</fullName>
    </submittedName>
</protein>
<dbReference type="EMBL" id="CP023777">
    <property type="protein sequence ID" value="ATL48876.1"/>
    <property type="molecule type" value="Genomic_DNA"/>
</dbReference>
<name>A0A291QY29_9BACT</name>
<dbReference type="Pfam" id="PF16344">
    <property type="entry name" value="FecR_C"/>
    <property type="match status" value="1"/>
</dbReference>
<keyword evidence="1" id="KW-0812">Transmembrane</keyword>
<keyword evidence="1" id="KW-1133">Transmembrane helix</keyword>
<organism evidence="4 5">
    <name type="scientific">Chitinophaga caeni</name>
    <dbReference type="NCBI Taxonomy" id="2029983"/>
    <lineage>
        <taxon>Bacteria</taxon>
        <taxon>Pseudomonadati</taxon>
        <taxon>Bacteroidota</taxon>
        <taxon>Chitinophagia</taxon>
        <taxon>Chitinophagales</taxon>
        <taxon>Chitinophagaceae</taxon>
        <taxon>Chitinophaga</taxon>
    </lineage>
</organism>
<dbReference type="Pfam" id="PF04773">
    <property type="entry name" value="FecR"/>
    <property type="match status" value="1"/>
</dbReference>
<dbReference type="PANTHER" id="PTHR30273">
    <property type="entry name" value="PERIPLASMIC SIGNAL SENSOR AND SIGMA FACTOR ACTIVATOR FECR-RELATED"/>
    <property type="match status" value="1"/>
</dbReference>